<evidence type="ECO:0000259" key="4">
    <source>
        <dbReference type="Pfam" id="PF00891"/>
    </source>
</evidence>
<comment type="caution">
    <text evidence="6">The sequence shown here is derived from an EMBL/GenBank/DDBJ whole genome shotgun (WGS) entry which is preliminary data.</text>
</comment>
<dbReference type="Gene3D" id="3.40.50.150">
    <property type="entry name" value="Vaccinia Virus protein VP39"/>
    <property type="match status" value="1"/>
</dbReference>
<evidence type="ECO:0000259" key="5">
    <source>
        <dbReference type="Pfam" id="PF08100"/>
    </source>
</evidence>
<keyword evidence="2" id="KW-0808">Transferase</keyword>
<protein>
    <recommendedName>
        <fullName evidence="8">Methyltransferase</fullName>
    </recommendedName>
</protein>
<evidence type="ECO:0000313" key="7">
    <source>
        <dbReference type="Proteomes" id="UP000578449"/>
    </source>
</evidence>
<name>A0A840PIB5_9ACTN</name>
<dbReference type="InterPro" id="IPR012967">
    <property type="entry name" value="COMT_dimerisation"/>
</dbReference>
<dbReference type="Gene3D" id="1.10.10.10">
    <property type="entry name" value="Winged helix-like DNA-binding domain superfamily/Winged helix DNA-binding domain"/>
    <property type="match status" value="1"/>
</dbReference>
<sequence length="335" mass="35552">MENHTLAETLADMADLLRPAAIRAAATLKVADHIAAGAADPGELARRCGARPDLMDILLRYLASLGVLQPEADGRYGVAELGAPLLSDHPTSLRDHLSMTGMVGRGDAAMVNLVHTLRTGEPAHAVPLEKGYWESVNNDPEFAGSLMRNFSENLVFDGEIVVHGYDWSGARDVVDVGGNSGAMLINLLRRHPHLRGTLLDLKNSAELASKNFADAGLGDRCTAVVGSFFDPLPAGRDVYLLSAILADWTDEQAVAILRRCAEAAGPSGKVLLAEVNLDVRGGGLAGARTELMLRALMPAPVRTVPELVALAQQAGLRLTWQGAGTPFRSLLEFSG</sequence>
<feature type="domain" description="O-methyltransferase dimerisation" evidence="5">
    <location>
        <begin position="17"/>
        <end position="87"/>
    </location>
</feature>
<dbReference type="Pfam" id="PF00891">
    <property type="entry name" value="Methyltransf_2"/>
    <property type="match status" value="1"/>
</dbReference>
<dbReference type="Pfam" id="PF08100">
    <property type="entry name" value="Dimerisation"/>
    <property type="match status" value="1"/>
</dbReference>
<dbReference type="EMBL" id="JACHGN010000028">
    <property type="protein sequence ID" value="MBB5139288.1"/>
    <property type="molecule type" value="Genomic_DNA"/>
</dbReference>
<evidence type="ECO:0000256" key="1">
    <source>
        <dbReference type="ARBA" id="ARBA00022603"/>
    </source>
</evidence>
<feature type="domain" description="O-methyltransferase C-terminal" evidence="4">
    <location>
        <begin position="131"/>
        <end position="316"/>
    </location>
</feature>
<evidence type="ECO:0000256" key="3">
    <source>
        <dbReference type="ARBA" id="ARBA00022691"/>
    </source>
</evidence>
<dbReference type="PANTHER" id="PTHR43712">
    <property type="entry name" value="PUTATIVE (AFU_ORTHOLOGUE AFUA_4G14580)-RELATED"/>
    <property type="match status" value="1"/>
</dbReference>
<dbReference type="RefSeq" id="WP_185056120.1">
    <property type="nucleotide sequence ID" value="NZ_BAABIX010000026.1"/>
</dbReference>
<dbReference type="InterPro" id="IPR001077">
    <property type="entry name" value="COMT_C"/>
</dbReference>
<dbReference type="InterPro" id="IPR036390">
    <property type="entry name" value="WH_DNA-bd_sf"/>
</dbReference>
<reference evidence="6 7" key="1">
    <citation type="submission" date="2020-08" db="EMBL/GenBank/DDBJ databases">
        <title>Genomic Encyclopedia of Type Strains, Phase IV (KMG-IV): sequencing the most valuable type-strain genomes for metagenomic binning, comparative biology and taxonomic classification.</title>
        <authorList>
            <person name="Goeker M."/>
        </authorList>
    </citation>
    <scope>NUCLEOTIDE SEQUENCE [LARGE SCALE GENOMIC DNA]</scope>
    <source>
        <strain evidence="6 7">DSM 45615</strain>
    </source>
</reference>
<dbReference type="SUPFAM" id="SSF46785">
    <property type="entry name" value="Winged helix' DNA-binding domain"/>
    <property type="match status" value="1"/>
</dbReference>
<dbReference type="GO" id="GO:0032259">
    <property type="term" value="P:methylation"/>
    <property type="evidence" value="ECO:0007669"/>
    <property type="project" value="UniProtKB-KW"/>
</dbReference>
<dbReference type="InterPro" id="IPR036388">
    <property type="entry name" value="WH-like_DNA-bd_sf"/>
</dbReference>
<dbReference type="PANTHER" id="PTHR43712:SF2">
    <property type="entry name" value="O-METHYLTRANSFERASE CICE"/>
    <property type="match status" value="1"/>
</dbReference>
<evidence type="ECO:0008006" key="8">
    <source>
        <dbReference type="Google" id="ProtNLM"/>
    </source>
</evidence>
<dbReference type="PROSITE" id="PS51683">
    <property type="entry name" value="SAM_OMT_II"/>
    <property type="match status" value="1"/>
</dbReference>
<dbReference type="SUPFAM" id="SSF53335">
    <property type="entry name" value="S-adenosyl-L-methionine-dependent methyltransferases"/>
    <property type="match status" value="1"/>
</dbReference>
<dbReference type="GO" id="GO:0046983">
    <property type="term" value="F:protein dimerization activity"/>
    <property type="evidence" value="ECO:0007669"/>
    <property type="project" value="InterPro"/>
</dbReference>
<proteinExistence type="predicted"/>
<dbReference type="Gene3D" id="1.10.287.1350">
    <property type="match status" value="1"/>
</dbReference>
<keyword evidence="7" id="KW-1185">Reference proteome</keyword>
<dbReference type="InterPro" id="IPR016461">
    <property type="entry name" value="COMT-like"/>
</dbReference>
<keyword evidence="1" id="KW-0489">Methyltransferase</keyword>
<dbReference type="PIRSF" id="PIRSF005739">
    <property type="entry name" value="O-mtase"/>
    <property type="match status" value="1"/>
</dbReference>
<evidence type="ECO:0000256" key="2">
    <source>
        <dbReference type="ARBA" id="ARBA00022679"/>
    </source>
</evidence>
<evidence type="ECO:0000313" key="6">
    <source>
        <dbReference type="EMBL" id="MBB5139288.1"/>
    </source>
</evidence>
<dbReference type="Proteomes" id="UP000578449">
    <property type="component" value="Unassembled WGS sequence"/>
</dbReference>
<organism evidence="6 7">
    <name type="scientific">Thermocatellispora tengchongensis</name>
    <dbReference type="NCBI Taxonomy" id="1073253"/>
    <lineage>
        <taxon>Bacteria</taxon>
        <taxon>Bacillati</taxon>
        <taxon>Actinomycetota</taxon>
        <taxon>Actinomycetes</taxon>
        <taxon>Streptosporangiales</taxon>
        <taxon>Streptosporangiaceae</taxon>
        <taxon>Thermocatellispora</taxon>
    </lineage>
</organism>
<accession>A0A840PIB5</accession>
<dbReference type="AlphaFoldDB" id="A0A840PIB5"/>
<keyword evidence="3" id="KW-0949">S-adenosyl-L-methionine</keyword>
<dbReference type="InterPro" id="IPR029063">
    <property type="entry name" value="SAM-dependent_MTases_sf"/>
</dbReference>
<gene>
    <name evidence="6" type="ORF">HNP84_009051</name>
</gene>
<dbReference type="GO" id="GO:0008171">
    <property type="term" value="F:O-methyltransferase activity"/>
    <property type="evidence" value="ECO:0007669"/>
    <property type="project" value="InterPro"/>
</dbReference>